<dbReference type="EMBL" id="JACBZA010000001">
    <property type="protein sequence ID" value="NYH84139.1"/>
    <property type="molecule type" value="Genomic_DNA"/>
</dbReference>
<dbReference type="InterPro" id="IPR003018">
    <property type="entry name" value="GAF"/>
</dbReference>
<feature type="region of interest" description="Disordered" evidence="1">
    <location>
        <begin position="418"/>
        <end position="438"/>
    </location>
</feature>
<comment type="caution">
    <text evidence="3">The sequence shown here is derived from an EMBL/GenBank/DDBJ whole genome shotgun (WGS) entry which is preliminary data.</text>
</comment>
<dbReference type="Proteomes" id="UP000533017">
    <property type="component" value="Unassembled WGS sequence"/>
</dbReference>
<keyword evidence="4" id="KW-1185">Reference proteome</keyword>
<dbReference type="Pfam" id="PF13185">
    <property type="entry name" value="GAF_2"/>
    <property type="match status" value="1"/>
</dbReference>
<reference evidence="3 4" key="1">
    <citation type="submission" date="2020-07" db="EMBL/GenBank/DDBJ databases">
        <title>Sequencing the genomes of 1000 actinobacteria strains.</title>
        <authorList>
            <person name="Klenk H.-P."/>
        </authorList>
    </citation>
    <scope>NUCLEOTIDE SEQUENCE [LARGE SCALE GENOMIC DNA]</scope>
    <source>
        <strain evidence="3 4">DSM 45117</strain>
    </source>
</reference>
<dbReference type="Gene3D" id="3.30.565.10">
    <property type="entry name" value="Histidine kinase-like ATPase, C-terminal domain"/>
    <property type="match status" value="1"/>
</dbReference>
<evidence type="ECO:0000313" key="3">
    <source>
        <dbReference type="EMBL" id="NYH84139.1"/>
    </source>
</evidence>
<evidence type="ECO:0000256" key="1">
    <source>
        <dbReference type="SAM" id="MobiDB-lite"/>
    </source>
</evidence>
<evidence type="ECO:0000313" key="4">
    <source>
        <dbReference type="Proteomes" id="UP000533017"/>
    </source>
</evidence>
<feature type="domain" description="GAF" evidence="2">
    <location>
        <begin position="34"/>
        <end position="179"/>
    </location>
</feature>
<dbReference type="Pfam" id="PF01590">
    <property type="entry name" value="GAF"/>
    <property type="match status" value="1"/>
</dbReference>
<dbReference type="SUPFAM" id="SSF55781">
    <property type="entry name" value="GAF domain-like"/>
    <property type="match status" value="2"/>
</dbReference>
<accession>A0ABX2S4C4</accession>
<dbReference type="RefSeq" id="WP_139239138.1">
    <property type="nucleotide sequence ID" value="NZ_FOOI01000017.1"/>
</dbReference>
<protein>
    <submittedName>
        <fullName evidence="3">GAF domain-containing protein</fullName>
    </submittedName>
</protein>
<gene>
    <name evidence="3" type="ORF">FHR37_002990</name>
</gene>
<organism evidence="3 4">
    <name type="scientific">Actinopolymorpha cephalotaxi</name>
    <dbReference type="NCBI Taxonomy" id="504797"/>
    <lineage>
        <taxon>Bacteria</taxon>
        <taxon>Bacillati</taxon>
        <taxon>Actinomycetota</taxon>
        <taxon>Actinomycetes</taxon>
        <taxon>Propionibacteriales</taxon>
        <taxon>Actinopolymorphaceae</taxon>
        <taxon>Actinopolymorpha</taxon>
    </lineage>
</organism>
<dbReference type="InterPro" id="IPR036890">
    <property type="entry name" value="HATPase_C_sf"/>
</dbReference>
<proteinExistence type="predicted"/>
<dbReference type="SMART" id="SM00065">
    <property type="entry name" value="GAF"/>
    <property type="match status" value="2"/>
</dbReference>
<name>A0ABX2S4C4_9ACTN</name>
<sequence length="565" mass="61512">MADTKSHDSVVSPDNPWPSQSSGQSSESRHPAGKPDPVLEGIVEAACRLGGRRCGLLMLHIGGVVPKTITSGFRTSPDIGWDPLIRQLHDLTRDTKDPVRLNDLSRYPAAHRTLRRHLPRAHGLLVVPIRKGPDLQGYLCVVSEEQEPQFTTGDEHTVATLVSATYSAIENVELHDSQRRRHGWPDIATEVAKLLLGEVDLDRAMRLVTQRLRDLAGADCTAIALTDPADPDGALQGILEWSRMCAVHIRLPRRGMVGEALQRGRPVIVDDAVLEPGADLLLDWAAETAPIGTAMFIPLVTRDHIVGVLFSGWRQDAPLAECAKAEKTLVSIFAEQITPVLQRVEQQRLGVQDRLTEDREQLAGKLCNVAMERMLAISTQLHSIEGRSTDSELRQRLTHEVGQLDDSLQQLRATIFGIDVPDPHPSPTGDEPQPSVSDSLLHELDSSLTFLGFVPRLVIQGSLCNISPRLGVELTNAVRESLASAAPFSPRSVEVVVRASATHLNLQVTDDAQTRGPDRATCPAELRARANRLGGTCTCRTDGRHNILNWTIPTGSGTVGAAARA</sequence>
<feature type="domain" description="GAF" evidence="2">
    <location>
        <begin position="200"/>
        <end position="351"/>
    </location>
</feature>
<dbReference type="Gene3D" id="3.30.450.40">
    <property type="match status" value="2"/>
</dbReference>
<evidence type="ECO:0000259" key="2">
    <source>
        <dbReference type="SMART" id="SM00065"/>
    </source>
</evidence>
<dbReference type="InterPro" id="IPR029016">
    <property type="entry name" value="GAF-like_dom_sf"/>
</dbReference>
<feature type="region of interest" description="Disordered" evidence="1">
    <location>
        <begin position="1"/>
        <end position="37"/>
    </location>
</feature>